<reference evidence="1 2" key="1">
    <citation type="submission" date="2019-03" db="EMBL/GenBank/DDBJ databases">
        <title>Draft genome sequences of novel Actinobacteria.</title>
        <authorList>
            <person name="Sahin N."/>
            <person name="Ay H."/>
            <person name="Saygin H."/>
        </authorList>
    </citation>
    <scope>NUCLEOTIDE SEQUENCE [LARGE SCALE GENOMIC DNA]</scope>
    <source>
        <strain evidence="1 2">KC310</strain>
    </source>
</reference>
<dbReference type="AlphaFoldDB" id="A0A4R4TXW7"/>
<evidence type="ECO:0000313" key="1">
    <source>
        <dbReference type="EMBL" id="TDC80954.1"/>
    </source>
</evidence>
<name>A0A4R4TXW7_9ACTN</name>
<dbReference type="EMBL" id="SMKO01000462">
    <property type="protein sequence ID" value="TDC80954.1"/>
    <property type="molecule type" value="Genomic_DNA"/>
</dbReference>
<dbReference type="Proteomes" id="UP000295258">
    <property type="component" value="Unassembled WGS sequence"/>
</dbReference>
<gene>
    <name evidence="1" type="ORF">E1292_50695</name>
</gene>
<organism evidence="1 2">
    <name type="scientific">Nonomuraea deserti</name>
    <dbReference type="NCBI Taxonomy" id="1848322"/>
    <lineage>
        <taxon>Bacteria</taxon>
        <taxon>Bacillati</taxon>
        <taxon>Actinomycetota</taxon>
        <taxon>Actinomycetes</taxon>
        <taxon>Streptosporangiales</taxon>
        <taxon>Streptosporangiaceae</taxon>
        <taxon>Nonomuraea</taxon>
    </lineage>
</organism>
<proteinExistence type="predicted"/>
<evidence type="ECO:0000313" key="2">
    <source>
        <dbReference type="Proteomes" id="UP000295258"/>
    </source>
</evidence>
<comment type="caution">
    <text evidence="1">The sequence shown here is derived from an EMBL/GenBank/DDBJ whole genome shotgun (WGS) entry which is preliminary data.</text>
</comment>
<accession>A0A4R4TXW7</accession>
<sequence length="92" mass="10651">MLFDISFPTAESEKDRVNLQDPWYRKLPTRDEVSRRILLALPRLRSSYPGLQFAVPDVEHVDLHRTAVWAFVPNGSLDDAQRDELLTAMRSI</sequence>
<protein>
    <submittedName>
        <fullName evidence="1">Uncharacterized protein</fullName>
    </submittedName>
</protein>
<keyword evidence="2" id="KW-1185">Reference proteome</keyword>